<evidence type="ECO:0008006" key="4">
    <source>
        <dbReference type="Google" id="ProtNLM"/>
    </source>
</evidence>
<organism evidence="2 3">
    <name type="scientific">Periconia macrospinosa</name>
    <dbReference type="NCBI Taxonomy" id="97972"/>
    <lineage>
        <taxon>Eukaryota</taxon>
        <taxon>Fungi</taxon>
        <taxon>Dikarya</taxon>
        <taxon>Ascomycota</taxon>
        <taxon>Pezizomycotina</taxon>
        <taxon>Dothideomycetes</taxon>
        <taxon>Pleosporomycetidae</taxon>
        <taxon>Pleosporales</taxon>
        <taxon>Massarineae</taxon>
        <taxon>Periconiaceae</taxon>
        <taxon>Periconia</taxon>
    </lineage>
</organism>
<reference evidence="2 3" key="1">
    <citation type="journal article" date="2018" name="Sci. Rep.">
        <title>Comparative genomics provides insights into the lifestyle and reveals functional heterogeneity of dark septate endophytic fungi.</title>
        <authorList>
            <person name="Knapp D.G."/>
            <person name="Nemeth J.B."/>
            <person name="Barry K."/>
            <person name="Hainaut M."/>
            <person name="Henrissat B."/>
            <person name="Johnson J."/>
            <person name="Kuo A."/>
            <person name="Lim J.H.P."/>
            <person name="Lipzen A."/>
            <person name="Nolan M."/>
            <person name="Ohm R.A."/>
            <person name="Tamas L."/>
            <person name="Grigoriev I.V."/>
            <person name="Spatafora J.W."/>
            <person name="Nagy L.G."/>
            <person name="Kovacs G.M."/>
        </authorList>
    </citation>
    <scope>NUCLEOTIDE SEQUENCE [LARGE SCALE GENOMIC DNA]</scope>
    <source>
        <strain evidence="2 3">DSE2036</strain>
    </source>
</reference>
<dbReference type="EMBL" id="KZ806464">
    <property type="protein sequence ID" value="PVH90285.1"/>
    <property type="molecule type" value="Genomic_DNA"/>
</dbReference>
<evidence type="ECO:0000313" key="2">
    <source>
        <dbReference type="EMBL" id="PVH90285.1"/>
    </source>
</evidence>
<evidence type="ECO:0000256" key="1">
    <source>
        <dbReference type="SAM" id="MobiDB-lite"/>
    </source>
</evidence>
<evidence type="ECO:0000313" key="3">
    <source>
        <dbReference type="Proteomes" id="UP000244855"/>
    </source>
</evidence>
<sequence>MTPTSRQALPHTRSRRAANNNFQKLTKTLHQKLTKLCLEYDTQVYFLAYRNGRFSGFVSANEAGQPWLPPGQETLVGLTHY</sequence>
<protein>
    <recommendedName>
        <fullName evidence="4">MADS-box domain-containing protein</fullName>
    </recommendedName>
</protein>
<gene>
    <name evidence="2" type="ORF">DM02DRAFT_621097</name>
</gene>
<name>A0A2V1CX28_9PLEO</name>
<keyword evidence="3" id="KW-1185">Reference proteome</keyword>
<dbReference type="OrthoDB" id="3789280at2759"/>
<proteinExistence type="predicted"/>
<dbReference type="AlphaFoldDB" id="A0A2V1CX28"/>
<feature type="region of interest" description="Disordered" evidence="1">
    <location>
        <begin position="1"/>
        <end position="21"/>
    </location>
</feature>
<accession>A0A2V1CX28</accession>
<dbReference type="Proteomes" id="UP000244855">
    <property type="component" value="Unassembled WGS sequence"/>
</dbReference>